<organism evidence="2 3">
    <name type="scientific">Dyadobacter arcticus</name>
    <dbReference type="NCBI Taxonomy" id="1078754"/>
    <lineage>
        <taxon>Bacteria</taxon>
        <taxon>Pseudomonadati</taxon>
        <taxon>Bacteroidota</taxon>
        <taxon>Cytophagia</taxon>
        <taxon>Cytophagales</taxon>
        <taxon>Spirosomataceae</taxon>
        <taxon>Dyadobacter</taxon>
    </lineage>
</organism>
<reference evidence="2 3" key="1">
    <citation type="submission" date="2020-03" db="EMBL/GenBank/DDBJ databases">
        <title>Genomic Encyclopedia of Type Strains, Phase IV (KMG-IV): sequencing the most valuable type-strain genomes for metagenomic binning, comparative biology and taxonomic classification.</title>
        <authorList>
            <person name="Goeker M."/>
        </authorList>
    </citation>
    <scope>NUCLEOTIDE SEQUENCE [LARGE SCALE GENOMIC DNA]</scope>
    <source>
        <strain evidence="2 3">DSM 102865</strain>
    </source>
</reference>
<dbReference type="EMBL" id="JAASQJ010000008">
    <property type="protein sequence ID" value="NIJ56133.1"/>
    <property type="molecule type" value="Genomic_DNA"/>
</dbReference>
<gene>
    <name evidence="2" type="ORF">FHS68_005331</name>
</gene>
<keyword evidence="1" id="KW-1133">Transmembrane helix</keyword>
<keyword evidence="3" id="KW-1185">Reference proteome</keyword>
<accession>A0ABX0UT35</accession>
<protein>
    <submittedName>
        <fullName evidence="2">Uncharacterized protein</fullName>
    </submittedName>
</protein>
<feature type="transmembrane region" description="Helical" evidence="1">
    <location>
        <begin position="31"/>
        <end position="49"/>
    </location>
</feature>
<proteinExistence type="predicted"/>
<keyword evidence="1" id="KW-0472">Membrane</keyword>
<comment type="caution">
    <text evidence="2">The sequence shown here is derived from an EMBL/GenBank/DDBJ whole genome shotgun (WGS) entry which is preliminary data.</text>
</comment>
<name>A0ABX0UT35_9BACT</name>
<evidence type="ECO:0000256" key="1">
    <source>
        <dbReference type="SAM" id="Phobius"/>
    </source>
</evidence>
<evidence type="ECO:0000313" key="2">
    <source>
        <dbReference type="EMBL" id="NIJ56133.1"/>
    </source>
</evidence>
<keyword evidence="1" id="KW-0812">Transmembrane</keyword>
<dbReference type="Proteomes" id="UP001179181">
    <property type="component" value="Unassembled WGS sequence"/>
</dbReference>
<evidence type="ECO:0000313" key="3">
    <source>
        <dbReference type="Proteomes" id="UP001179181"/>
    </source>
</evidence>
<sequence length="64" mass="7301">MECVKGRNIRVEAMNSDVINRQMNKLPWTKYVFSLWIVAILAAITAKYITNSLSILLPLQSGYI</sequence>